<dbReference type="Pfam" id="PF03952">
    <property type="entry name" value="Enolase_N"/>
    <property type="match status" value="1"/>
</dbReference>
<name>G2T3U0_ROSHA</name>
<dbReference type="SUPFAM" id="SSF54826">
    <property type="entry name" value="Enolase N-terminal domain-like"/>
    <property type="match status" value="1"/>
</dbReference>
<dbReference type="CDD" id="cd03313">
    <property type="entry name" value="enolase"/>
    <property type="match status" value="1"/>
</dbReference>
<feature type="binding site" evidence="14">
    <location>
        <position position="197"/>
    </location>
    <ligand>
        <name>substrate</name>
    </ligand>
</feature>
<feature type="binding site" evidence="12">
    <location>
        <position position="401"/>
    </location>
    <ligand>
        <name>(2R)-2-phosphoglycerate</name>
        <dbReference type="ChEBI" id="CHEBI:58289"/>
    </ligand>
</feature>
<dbReference type="HAMAP" id="MF_00318">
    <property type="entry name" value="Enolase"/>
    <property type="match status" value="1"/>
</dbReference>
<evidence type="ECO:0000256" key="3">
    <source>
        <dbReference type="ARBA" id="ARBA00012058"/>
    </source>
</evidence>
<evidence type="ECO:0000256" key="11">
    <source>
        <dbReference type="ARBA" id="ARBA00048951"/>
    </source>
</evidence>
<feature type="binding site" evidence="14">
    <location>
        <position position="423"/>
    </location>
    <ligand>
        <name>substrate</name>
    </ligand>
</feature>
<evidence type="ECO:0000256" key="5">
    <source>
        <dbReference type="ARBA" id="ARBA00022490"/>
    </source>
</evidence>
<evidence type="ECO:0000313" key="18">
    <source>
        <dbReference type="EMBL" id="AEN97227.1"/>
    </source>
</evidence>
<feature type="active site" description="Proton acceptor" evidence="12 13">
    <location>
        <position position="372"/>
    </location>
</feature>
<evidence type="ECO:0000256" key="6">
    <source>
        <dbReference type="ARBA" id="ARBA00022525"/>
    </source>
</evidence>
<evidence type="ECO:0000256" key="13">
    <source>
        <dbReference type="PIRSR" id="PIRSR001400-1"/>
    </source>
</evidence>
<keyword evidence="6 12" id="KW-0964">Secreted</keyword>
<evidence type="ECO:0000256" key="7">
    <source>
        <dbReference type="ARBA" id="ARBA00022723"/>
    </source>
</evidence>
<evidence type="ECO:0000256" key="12">
    <source>
        <dbReference type="HAMAP-Rule" id="MF_00318"/>
    </source>
</evidence>
<keyword evidence="10 12" id="KW-0456">Lyase</keyword>
<keyword evidence="8 12" id="KW-0460">Magnesium</keyword>
<dbReference type="SUPFAM" id="SSF51604">
    <property type="entry name" value="Enolase C-terminal domain-like"/>
    <property type="match status" value="1"/>
</dbReference>
<comment type="function">
    <text evidence="12">Catalyzes the reversible conversion of 2-phosphoglycerate (2-PG) into phosphoenolpyruvate (PEP). It is essential for the degradation of carbohydrates via glycolysis.</text>
</comment>
<dbReference type="EMBL" id="CP003040">
    <property type="protein sequence ID" value="AEN97227.1"/>
    <property type="molecule type" value="Genomic_DNA"/>
</dbReference>
<keyword evidence="7 12" id="KW-0479">Metal-binding</keyword>
<feature type="active site" description="Proton donor" evidence="12 13">
    <location>
        <position position="238"/>
    </location>
</feature>
<feature type="binding site" evidence="12 15">
    <location>
        <position position="320"/>
    </location>
    <ligand>
        <name>Mg(2+)</name>
        <dbReference type="ChEBI" id="CHEBI:18420"/>
    </ligand>
</feature>
<dbReference type="PANTHER" id="PTHR11902:SF1">
    <property type="entry name" value="ENOLASE"/>
    <property type="match status" value="1"/>
</dbReference>
<feature type="binding site" evidence="14">
    <location>
        <position position="347"/>
    </location>
    <ligand>
        <name>substrate</name>
    </ligand>
</feature>
<feature type="binding site" evidence="12">
    <location>
        <position position="196"/>
    </location>
    <ligand>
        <name>(2R)-2-phosphoglycerate</name>
        <dbReference type="ChEBI" id="CHEBI:58289"/>
    </ligand>
</feature>
<dbReference type="InterPro" id="IPR029017">
    <property type="entry name" value="Enolase-like_N"/>
</dbReference>
<feature type="binding site" evidence="12 15">
    <location>
        <position position="275"/>
    </location>
    <ligand>
        <name>Mg(2+)</name>
        <dbReference type="ChEBI" id="CHEBI:18420"/>
    </ligand>
</feature>
<evidence type="ECO:0000259" key="16">
    <source>
        <dbReference type="SMART" id="SM01192"/>
    </source>
</evidence>
<sequence length="462" mass="49648">MFSGSRSPDGSKNQMIEKIRESDDQMEGERSMNFLEIEKVIGREILDSRGNPTVEAEVILADGTVGRGMAPSGASTGEFEALELRDGDKARYLGKGVTKAVENINTVINDTICGMDASDIYALDAAMIAADGTKDKSKLGANAILAVSIAAARAAAIALDIPLYRFLGGISGNRLPVPMMNILNGGAHAANTVDVQEFMIMPVGAASFKEALRWCAEVFHALAALLKSKGLATSVGDEGGFAPDLASDEEAIKYILQAVKNAGYEPGKDFMIAMDAASSEWKGTKKGEYILPKAGTKFTSEELIEHWKKLVEKYPIISIEDALDEEDWEGWQKLTKELGDKVQLVGDDLFVTNTERLKKGIDSGCGNAILIKLNQIGSVSETLEAIKMAHKAGYTAISSHRSGETEDTTIADLAVALNTCQIKTGAPSRTERVAKYNQLLRIEEELGDAAVYPGMAAFNVKR</sequence>
<dbReference type="eggNOG" id="COG0148">
    <property type="taxonomic scope" value="Bacteria"/>
</dbReference>
<keyword evidence="19" id="KW-1185">Reference proteome</keyword>
<dbReference type="SFLD" id="SFLDF00002">
    <property type="entry name" value="enolase"/>
    <property type="match status" value="1"/>
</dbReference>
<dbReference type="SFLD" id="SFLDS00001">
    <property type="entry name" value="Enolase"/>
    <property type="match status" value="1"/>
</dbReference>
<evidence type="ECO:0000256" key="10">
    <source>
        <dbReference type="ARBA" id="ARBA00023239"/>
    </source>
</evidence>
<evidence type="ECO:0000256" key="9">
    <source>
        <dbReference type="ARBA" id="ARBA00023152"/>
    </source>
</evidence>
<gene>
    <name evidence="12" type="primary">eno</name>
    <name evidence="18" type="ordered locus">RHOM_10580</name>
</gene>
<keyword evidence="9 12" id="KW-0324">Glycolysis</keyword>
<dbReference type="SMART" id="SM01192">
    <property type="entry name" value="Enolase_C"/>
    <property type="match status" value="1"/>
</dbReference>
<dbReference type="Proteomes" id="UP000008178">
    <property type="component" value="Chromosome"/>
</dbReference>
<evidence type="ECO:0000256" key="1">
    <source>
        <dbReference type="ARBA" id="ARBA00005031"/>
    </source>
</evidence>
<feature type="binding site" evidence="12">
    <location>
        <position position="372"/>
    </location>
    <ligand>
        <name>(2R)-2-phosphoglycerate</name>
        <dbReference type="ChEBI" id="CHEBI:58289"/>
    </ligand>
</feature>
<feature type="binding site" evidence="12 15">
    <location>
        <position position="347"/>
    </location>
    <ligand>
        <name>Mg(2+)</name>
        <dbReference type="ChEBI" id="CHEBI:18420"/>
    </ligand>
</feature>
<comment type="catalytic activity">
    <reaction evidence="11">
        <text>(2R)-2-phosphoglycerate = phosphoenolpyruvate + H2O</text>
        <dbReference type="Rhea" id="RHEA:10164"/>
        <dbReference type="ChEBI" id="CHEBI:15377"/>
        <dbReference type="ChEBI" id="CHEBI:58289"/>
        <dbReference type="ChEBI" id="CHEBI:58702"/>
        <dbReference type="EC" id="4.2.1.11"/>
    </reaction>
    <physiologicalReaction direction="left-to-right" evidence="11">
        <dbReference type="Rhea" id="RHEA:10165"/>
    </physiologicalReaction>
</comment>
<evidence type="ECO:0000313" key="19">
    <source>
        <dbReference type="Proteomes" id="UP000008178"/>
    </source>
</evidence>
<dbReference type="HOGENOM" id="CLU_031223_2_1_9"/>
<comment type="subcellular location">
    <subcellularLocation>
        <location evidence="12">Cytoplasm</location>
    </subcellularLocation>
    <subcellularLocation>
        <location evidence="12">Secreted</location>
    </subcellularLocation>
    <subcellularLocation>
        <location evidence="12">Cell surface</location>
    </subcellularLocation>
    <text evidence="12">Fractions of enolase are present in both the cytoplasm and on the cell surface.</text>
</comment>
<dbReference type="InterPro" id="IPR036849">
    <property type="entry name" value="Enolase-like_C_sf"/>
</dbReference>
<keyword evidence="5 12" id="KW-0963">Cytoplasm</keyword>
<evidence type="ECO:0000256" key="2">
    <source>
        <dbReference type="ARBA" id="ARBA00009604"/>
    </source>
</evidence>
<dbReference type="FunFam" id="3.30.390.10:FF:000001">
    <property type="entry name" value="Enolase"/>
    <property type="match status" value="1"/>
</dbReference>
<dbReference type="UniPathway" id="UPA00109">
    <property type="reaction ID" value="UER00187"/>
</dbReference>
<feature type="binding site" evidence="12">
    <location>
        <position position="423"/>
    </location>
    <ligand>
        <name>(2R)-2-phosphoglycerate</name>
        <dbReference type="ChEBI" id="CHEBI:58289"/>
    </ligand>
</feature>
<proteinExistence type="inferred from homology"/>
<feature type="binding site" evidence="14">
    <location>
        <position position="188"/>
    </location>
    <ligand>
        <name>substrate</name>
    </ligand>
</feature>
<feature type="binding site" evidence="14">
    <location>
        <begin position="399"/>
        <end position="402"/>
    </location>
    <ligand>
        <name>substrate</name>
    </ligand>
</feature>
<dbReference type="AlphaFoldDB" id="G2T3U0"/>
<evidence type="ECO:0000256" key="8">
    <source>
        <dbReference type="ARBA" id="ARBA00022842"/>
    </source>
</evidence>
<dbReference type="STRING" id="585394.RHOM_10580"/>
<dbReference type="Gene3D" id="3.30.390.10">
    <property type="entry name" value="Enolase-like, N-terminal domain"/>
    <property type="match status" value="1"/>
</dbReference>
<dbReference type="InterPro" id="IPR000941">
    <property type="entry name" value="Enolase"/>
</dbReference>
<dbReference type="InterPro" id="IPR020811">
    <property type="entry name" value="Enolase_N"/>
</dbReference>
<dbReference type="GO" id="GO:0004634">
    <property type="term" value="F:phosphopyruvate hydratase activity"/>
    <property type="evidence" value="ECO:0007669"/>
    <property type="project" value="UniProtKB-UniRule"/>
</dbReference>
<dbReference type="GO" id="GO:0009986">
    <property type="term" value="C:cell surface"/>
    <property type="evidence" value="ECO:0007669"/>
    <property type="project" value="UniProtKB-SubCell"/>
</dbReference>
<dbReference type="NCBIfam" id="TIGR01060">
    <property type="entry name" value="eno"/>
    <property type="match status" value="1"/>
</dbReference>
<evidence type="ECO:0000256" key="14">
    <source>
        <dbReference type="PIRSR" id="PIRSR001400-2"/>
    </source>
</evidence>
<dbReference type="InterPro" id="IPR020809">
    <property type="entry name" value="Enolase_CS"/>
</dbReference>
<protein>
    <recommendedName>
        <fullName evidence="4 12">Enolase</fullName>
        <ecNumber evidence="3 12">4.2.1.11</ecNumber>
    </recommendedName>
    <alternativeName>
        <fullName evidence="12">2-phospho-D-glycerate hydro-lyase</fullName>
    </alternativeName>
    <alternativeName>
        <fullName evidence="12">2-phosphoglycerate dehydratase</fullName>
    </alternativeName>
</protein>
<feature type="domain" description="Enolase N-terminal" evidence="17">
    <location>
        <begin position="37"/>
        <end position="167"/>
    </location>
</feature>
<evidence type="ECO:0000259" key="17">
    <source>
        <dbReference type="SMART" id="SM01193"/>
    </source>
</evidence>
<dbReference type="Gene3D" id="3.20.20.120">
    <property type="entry name" value="Enolase-like C-terminal domain"/>
    <property type="match status" value="1"/>
</dbReference>
<comment type="pathway">
    <text evidence="1 12">Carbohydrate degradation; glycolysis; pyruvate from D-glyceraldehyde 3-phosphate: step 4/5.</text>
</comment>
<evidence type="ECO:0000256" key="4">
    <source>
        <dbReference type="ARBA" id="ARBA00017068"/>
    </source>
</evidence>
<accession>G2T3U0</accession>
<dbReference type="FunFam" id="3.20.20.120:FF:000001">
    <property type="entry name" value="Enolase"/>
    <property type="match status" value="1"/>
</dbReference>
<dbReference type="GO" id="GO:0000287">
    <property type="term" value="F:magnesium ion binding"/>
    <property type="evidence" value="ECO:0007669"/>
    <property type="project" value="UniProtKB-UniRule"/>
</dbReference>
<evidence type="ECO:0000256" key="15">
    <source>
        <dbReference type="PIRSR" id="PIRSR001400-3"/>
    </source>
</evidence>
<dbReference type="GO" id="GO:0005576">
    <property type="term" value="C:extracellular region"/>
    <property type="evidence" value="ECO:0007669"/>
    <property type="project" value="UniProtKB-SubCell"/>
</dbReference>
<dbReference type="PROSITE" id="PS00164">
    <property type="entry name" value="ENOLASE"/>
    <property type="match status" value="1"/>
</dbReference>
<dbReference type="InterPro" id="IPR020810">
    <property type="entry name" value="Enolase_C"/>
</dbReference>
<feature type="domain" description="Enolase C-terminal TIM barrel" evidence="16">
    <location>
        <begin position="172"/>
        <end position="460"/>
    </location>
</feature>
<dbReference type="PRINTS" id="PR00148">
    <property type="entry name" value="ENOLASE"/>
</dbReference>
<dbReference type="GO" id="GO:0006096">
    <property type="term" value="P:glycolytic process"/>
    <property type="evidence" value="ECO:0007669"/>
    <property type="project" value="UniProtKB-UniRule"/>
</dbReference>
<reference evidence="18 19" key="1">
    <citation type="journal article" date="2015" name="Genome Announc.">
        <title>Complete genome sequence of the human gut symbiont Roseburia hominis.</title>
        <authorList>
            <person name="Travis A.J."/>
            <person name="Kelly D."/>
            <person name="Flint H.J."/>
            <person name="Aminov R.I."/>
        </authorList>
    </citation>
    <scope>NUCLEOTIDE SEQUENCE [LARGE SCALE GENOMIC DNA]</scope>
    <source>
        <strain evidence="19">DSM 16839 / JCM 17582 / NCIMB 14029 / A2-183</strain>
    </source>
</reference>
<dbReference type="PIRSF" id="PIRSF001400">
    <property type="entry name" value="Enolase"/>
    <property type="match status" value="1"/>
</dbReference>
<comment type="cofactor">
    <cofactor evidence="15">
        <name>Mg(2+)</name>
        <dbReference type="ChEBI" id="CHEBI:18420"/>
    </cofactor>
    <text evidence="15">Mg(2+) is required for catalysis and for stabilizing the dimer.</text>
</comment>
<dbReference type="PANTHER" id="PTHR11902">
    <property type="entry name" value="ENOLASE"/>
    <property type="match status" value="1"/>
</dbReference>
<dbReference type="KEGG" id="rho:RHOM_10580"/>
<dbReference type="EC" id="4.2.1.11" evidence="3 12"/>
<feature type="binding site" evidence="14">
    <location>
        <position position="320"/>
    </location>
    <ligand>
        <name>substrate</name>
    </ligand>
</feature>
<comment type="similarity">
    <text evidence="2 12">Belongs to the enolase family.</text>
</comment>
<dbReference type="Pfam" id="PF00113">
    <property type="entry name" value="Enolase_C"/>
    <property type="match status" value="1"/>
</dbReference>
<feature type="binding site" evidence="12">
    <location>
        <position position="402"/>
    </location>
    <ligand>
        <name>(2R)-2-phosphoglycerate</name>
        <dbReference type="ChEBI" id="CHEBI:58289"/>
    </ligand>
</feature>
<dbReference type="SMART" id="SM01193">
    <property type="entry name" value="Enolase_N"/>
    <property type="match status" value="1"/>
</dbReference>
<dbReference type="GO" id="GO:0000015">
    <property type="term" value="C:phosphopyruvate hydratase complex"/>
    <property type="evidence" value="ECO:0007669"/>
    <property type="project" value="InterPro"/>
</dbReference>
<dbReference type="SFLD" id="SFLDG00178">
    <property type="entry name" value="enolase"/>
    <property type="match status" value="1"/>
</dbReference>
<organism evidence="18 19">
    <name type="scientific">Roseburia hominis (strain DSM 16839 / JCM 17582 / NCIMB 14029 / A2-183)</name>
    <dbReference type="NCBI Taxonomy" id="585394"/>
    <lineage>
        <taxon>Bacteria</taxon>
        <taxon>Bacillati</taxon>
        <taxon>Bacillota</taxon>
        <taxon>Clostridia</taxon>
        <taxon>Lachnospirales</taxon>
        <taxon>Lachnospiraceae</taxon>
        <taxon>Roseburia</taxon>
    </lineage>
</organism>
<comment type="cofactor">
    <cofactor evidence="12">
        <name>Mg(2+)</name>
        <dbReference type="ChEBI" id="CHEBI:18420"/>
    </cofactor>
    <text evidence="12">Binds a second Mg(2+) ion via substrate during catalysis.</text>
</comment>